<keyword evidence="12" id="KW-1185">Reference proteome</keyword>
<dbReference type="Gene3D" id="3.90.550.10">
    <property type="entry name" value="Spore Coat Polysaccharide Biosynthesis Protein SpsA, Chain A"/>
    <property type="match status" value="1"/>
</dbReference>
<dbReference type="GO" id="GO:0016757">
    <property type="term" value="F:glycosyltransferase activity"/>
    <property type="evidence" value="ECO:0007669"/>
    <property type="project" value="UniProtKB-KW"/>
</dbReference>
<accession>A0A5B7WT94</accession>
<evidence type="ECO:0000256" key="3">
    <source>
        <dbReference type="ARBA" id="ARBA00022676"/>
    </source>
</evidence>
<evidence type="ECO:0000256" key="4">
    <source>
        <dbReference type="ARBA" id="ARBA00022679"/>
    </source>
</evidence>
<keyword evidence="5" id="KW-0472">Membrane</keyword>
<evidence type="ECO:0000256" key="9">
    <source>
        <dbReference type="ARBA" id="ARBA00040345"/>
    </source>
</evidence>
<dbReference type="AlphaFoldDB" id="A0A5B7WT94"/>
<evidence type="ECO:0000256" key="2">
    <source>
        <dbReference type="ARBA" id="ARBA00022475"/>
    </source>
</evidence>
<evidence type="ECO:0000313" key="11">
    <source>
        <dbReference type="EMBL" id="QCY46484.1"/>
    </source>
</evidence>
<evidence type="ECO:0000256" key="1">
    <source>
        <dbReference type="ARBA" id="ARBA00004236"/>
    </source>
</evidence>
<evidence type="ECO:0000256" key="5">
    <source>
        <dbReference type="ARBA" id="ARBA00023136"/>
    </source>
</evidence>
<dbReference type="Pfam" id="PF00535">
    <property type="entry name" value="Glycos_transf_2"/>
    <property type="match status" value="1"/>
</dbReference>
<feature type="domain" description="Glycosyltransferase 2-like" evidence="10">
    <location>
        <begin position="10"/>
        <end position="158"/>
    </location>
</feature>
<proteinExistence type="inferred from homology"/>
<protein>
    <recommendedName>
        <fullName evidence="9">4,4'-diaponeurosporenoate glycosyltransferase</fullName>
    </recommendedName>
</protein>
<dbReference type="PANTHER" id="PTHR43646:SF2">
    <property type="entry name" value="GLYCOSYLTRANSFERASE 2-LIKE DOMAIN-CONTAINING PROTEIN"/>
    <property type="match status" value="1"/>
</dbReference>
<comment type="similarity">
    <text evidence="8">Belongs to the glycosyltransferase 2 family. CrtQ subfamily.</text>
</comment>
<dbReference type="InterPro" id="IPR001173">
    <property type="entry name" value="Glyco_trans_2-like"/>
</dbReference>
<keyword evidence="3" id="KW-0328">Glycosyltransferase</keyword>
<gene>
    <name evidence="11" type="ORF">GcLGCM259_0724</name>
</gene>
<evidence type="ECO:0000313" key="12">
    <source>
        <dbReference type="Proteomes" id="UP000307000"/>
    </source>
</evidence>
<dbReference type="InterPro" id="IPR029044">
    <property type="entry name" value="Nucleotide-diphossugar_trans"/>
</dbReference>
<sequence>MNEPLRALAIVIPVHNEEEHLPACLAHLAAAMDRFTRCAPQVELHAVLVLDRCTDLSGQLVRDRVRADARFHALPGNFGSVGASRAAGVQRALELSGASPAATWVACSDADSRVPVNWLTVLLLAAARGADAVLGTVQPDEKELEPHRYRQWRQHYRPEPGHGHVHGANLAFNAAHYLRAGGFEPVTAHEDVGLVRRLRAGGARLQATAQIPVVTSGRLTGRLQGGFADYLAGLESRALLLGR</sequence>
<dbReference type="RefSeq" id="WP_138925810.1">
    <property type="nucleotide sequence ID" value="NZ_CP034412.1"/>
</dbReference>
<reference evidence="11 12" key="1">
    <citation type="submission" date="2018-12" db="EMBL/GenBank/DDBJ databases">
        <title>Complete Genome Sequence of Glutamicibacter creatinolyticus strain LGCM259,isolated from an abscess of a 12-year-old mare in Italy.</title>
        <authorList>
            <person name="Santos R.G."/>
            <person name="Silva A.L."/>
            <person name="Seyffert N."/>
            <person name="Castro T.L.P."/>
            <person name="Attili A.R."/>
            <person name="Rifici C."/>
            <person name="Mazzullo G."/>
            <person name="Brenig B."/>
            <person name="Venanzi F."/>
            <person name="Azevedo V."/>
        </authorList>
    </citation>
    <scope>NUCLEOTIDE SEQUENCE [LARGE SCALE GENOMIC DNA]</scope>
    <source>
        <strain evidence="11 12">LGCM 259</strain>
    </source>
</reference>
<evidence type="ECO:0000256" key="8">
    <source>
        <dbReference type="ARBA" id="ARBA00038120"/>
    </source>
</evidence>
<dbReference type="Proteomes" id="UP000307000">
    <property type="component" value="Chromosome"/>
</dbReference>
<evidence type="ECO:0000256" key="7">
    <source>
        <dbReference type="ARBA" id="ARBA00037904"/>
    </source>
</evidence>
<comment type="function">
    <text evidence="6">Catalyzes the glycosylation of 4,4'-diaponeurosporenoate, i.e. the esterification of glucose at the C1'' position with the carboxyl group of 4,4'-diaponeurosporenic acid, to form glycosyl-4,4'-diaponeurosporenoate. This is a step in the biosynthesis of staphyloxanthin, an orange pigment present in most staphylococci strains.</text>
</comment>
<dbReference type="SUPFAM" id="SSF53448">
    <property type="entry name" value="Nucleotide-diphospho-sugar transferases"/>
    <property type="match status" value="1"/>
</dbReference>
<keyword evidence="2" id="KW-1003">Cell membrane</keyword>
<evidence type="ECO:0000259" key="10">
    <source>
        <dbReference type="Pfam" id="PF00535"/>
    </source>
</evidence>
<dbReference type="PANTHER" id="PTHR43646">
    <property type="entry name" value="GLYCOSYLTRANSFERASE"/>
    <property type="match status" value="1"/>
</dbReference>
<name>A0A5B7WT94_9MICC</name>
<dbReference type="EMBL" id="CP034412">
    <property type="protein sequence ID" value="QCY46484.1"/>
    <property type="molecule type" value="Genomic_DNA"/>
</dbReference>
<keyword evidence="4 11" id="KW-0808">Transferase</keyword>
<dbReference type="GO" id="GO:0005886">
    <property type="term" value="C:plasma membrane"/>
    <property type="evidence" value="ECO:0007669"/>
    <property type="project" value="UniProtKB-SubCell"/>
</dbReference>
<comment type="subcellular location">
    <subcellularLocation>
        <location evidence="1">Cell membrane</location>
    </subcellularLocation>
</comment>
<evidence type="ECO:0000256" key="6">
    <source>
        <dbReference type="ARBA" id="ARBA00037281"/>
    </source>
</evidence>
<comment type="pathway">
    <text evidence="7">Carotenoid biosynthesis; staphyloxanthin biosynthesis; staphyloxanthin from farnesyl diphosphate: step 4/5.</text>
</comment>
<organism evidence="11 12">
    <name type="scientific">Glutamicibacter creatinolyticus</name>
    <dbReference type="NCBI Taxonomy" id="162496"/>
    <lineage>
        <taxon>Bacteria</taxon>
        <taxon>Bacillati</taxon>
        <taxon>Actinomycetota</taxon>
        <taxon>Actinomycetes</taxon>
        <taxon>Micrococcales</taxon>
        <taxon>Micrococcaceae</taxon>
        <taxon>Glutamicibacter</taxon>
    </lineage>
</organism>
<dbReference type="KEGG" id="gcr:GcLGCM259_0724"/>